<evidence type="ECO:0000313" key="3">
    <source>
        <dbReference type="Proteomes" id="UP001336314"/>
    </source>
</evidence>
<evidence type="ECO:0000313" key="2">
    <source>
        <dbReference type="EMBL" id="MEE2001514.1"/>
    </source>
</evidence>
<proteinExistence type="predicted"/>
<gene>
    <name evidence="2" type="ORF">QWY20_08615</name>
</gene>
<reference evidence="2 3" key="1">
    <citation type="submission" date="2023-07" db="EMBL/GenBank/DDBJ databases">
        <title>Alkalimonas sp., MEB108 novel, alkaliphilic bacterium isolated from Lonar Lake, India.</title>
        <authorList>
            <person name="Joshi A."/>
            <person name="Thite S."/>
        </authorList>
    </citation>
    <scope>NUCLEOTIDE SEQUENCE [LARGE SCALE GENOMIC DNA]</scope>
    <source>
        <strain evidence="2 3">MEB108</strain>
    </source>
</reference>
<dbReference type="Proteomes" id="UP001336314">
    <property type="component" value="Unassembled WGS sequence"/>
</dbReference>
<dbReference type="EMBL" id="JAUHLI010000007">
    <property type="protein sequence ID" value="MEE2001514.1"/>
    <property type="molecule type" value="Genomic_DNA"/>
</dbReference>
<comment type="caution">
    <text evidence="2">The sequence shown here is derived from an EMBL/GenBank/DDBJ whole genome shotgun (WGS) entry which is preliminary data.</text>
</comment>
<keyword evidence="1" id="KW-1133">Transmembrane helix</keyword>
<accession>A0ABU7J4U5</accession>
<keyword evidence="3" id="KW-1185">Reference proteome</keyword>
<dbReference type="SUPFAM" id="SSF54523">
    <property type="entry name" value="Pili subunits"/>
    <property type="match status" value="1"/>
</dbReference>
<dbReference type="Pfam" id="PF07963">
    <property type="entry name" value="N_methyl"/>
    <property type="match status" value="1"/>
</dbReference>
<sequence>MDRVNPGPCSPTASRAYSATRAVRAQRGFTLIEVLLAITLLSLLMLSAVMAYDFMQQNWQRNQASQQRSQQHHAQWQLLYDVLVNTYPKLVRQQSLQSQRGDSGQVGFYFLGRDNGFTAVTATSMQDPASAAVYRLFKEPDPAEPGLWQLVYEEALLHEQLLAYAEQELPFAFRRVLLAGQQQLVFAYRGYASLQQKLQAQDETAASLSWQSEYDGMQALLQPEQLRINSDSWQWQQRFDHSGNEQLSQLDGGL</sequence>
<protein>
    <submittedName>
        <fullName evidence="2">Prepilin-type N-terminal cleavage/methylation domain-containing protein</fullName>
    </submittedName>
</protein>
<keyword evidence="1" id="KW-0812">Transmembrane</keyword>
<dbReference type="NCBIfam" id="TIGR02532">
    <property type="entry name" value="IV_pilin_GFxxxE"/>
    <property type="match status" value="1"/>
</dbReference>
<dbReference type="PROSITE" id="PS00409">
    <property type="entry name" value="PROKAR_NTER_METHYL"/>
    <property type="match status" value="1"/>
</dbReference>
<dbReference type="RefSeq" id="WP_330128613.1">
    <property type="nucleotide sequence ID" value="NZ_JAUHLI010000007.1"/>
</dbReference>
<dbReference type="InterPro" id="IPR045584">
    <property type="entry name" value="Pilin-like"/>
</dbReference>
<evidence type="ECO:0000256" key="1">
    <source>
        <dbReference type="SAM" id="Phobius"/>
    </source>
</evidence>
<dbReference type="InterPro" id="IPR012902">
    <property type="entry name" value="N_methyl_site"/>
</dbReference>
<organism evidence="2 3">
    <name type="scientific">Alkalimonas cellulosilytica</name>
    <dbReference type="NCBI Taxonomy" id="3058395"/>
    <lineage>
        <taxon>Bacteria</taxon>
        <taxon>Pseudomonadati</taxon>
        <taxon>Pseudomonadota</taxon>
        <taxon>Gammaproteobacteria</taxon>
        <taxon>Alkalimonas</taxon>
    </lineage>
</organism>
<feature type="transmembrane region" description="Helical" evidence="1">
    <location>
        <begin position="31"/>
        <end position="52"/>
    </location>
</feature>
<name>A0ABU7J4U5_9GAMM</name>
<keyword evidence="1" id="KW-0472">Membrane</keyword>